<keyword evidence="6" id="KW-0677">Repeat</keyword>
<evidence type="ECO:0000256" key="1">
    <source>
        <dbReference type="ARBA" id="ARBA00004479"/>
    </source>
</evidence>
<dbReference type="SMART" id="SM00408">
    <property type="entry name" value="IGc2"/>
    <property type="match status" value="4"/>
</dbReference>
<dbReference type="Pfam" id="PF21146">
    <property type="entry name" value="ICAM1_3_5_D2"/>
    <property type="match status" value="1"/>
</dbReference>
<dbReference type="Pfam" id="PF13927">
    <property type="entry name" value="Ig_3"/>
    <property type="match status" value="1"/>
</dbReference>
<name>A0A9L0JY23_EQUAS</name>
<evidence type="ECO:0000256" key="3">
    <source>
        <dbReference type="ARBA" id="ARBA00022553"/>
    </source>
</evidence>
<dbReference type="Proteomes" id="UP000694387">
    <property type="component" value="Chromosome 20"/>
</dbReference>
<reference evidence="19 20" key="1">
    <citation type="journal article" date="2020" name="Nat. Commun.">
        <title>Donkey genomes provide new insights into domestication and selection for coat color.</title>
        <authorList>
            <person name="Wang"/>
            <person name="C."/>
            <person name="Li"/>
            <person name="H."/>
            <person name="Guo"/>
            <person name="Y."/>
            <person name="Huang"/>
            <person name="J."/>
            <person name="Sun"/>
            <person name="Y."/>
            <person name="Min"/>
            <person name="J."/>
            <person name="Wang"/>
            <person name="J."/>
            <person name="Fang"/>
            <person name="X."/>
            <person name="Zhao"/>
            <person name="Z."/>
            <person name="Wang"/>
            <person name="S."/>
            <person name="Zhang"/>
            <person name="Y."/>
            <person name="Liu"/>
            <person name="Q."/>
            <person name="Jiang"/>
            <person name="Q."/>
            <person name="Wang"/>
            <person name="X."/>
            <person name="Guo"/>
            <person name="Y."/>
            <person name="Yang"/>
            <person name="C."/>
            <person name="Wang"/>
            <person name="Y."/>
            <person name="Tian"/>
            <person name="F."/>
            <person name="Zhuang"/>
            <person name="G."/>
            <person name="Fan"/>
            <person name="Y."/>
            <person name="Gao"/>
            <person name="Q."/>
            <person name="Li"/>
            <person name="Y."/>
            <person name="Ju"/>
            <person name="Z."/>
            <person name="Li"/>
            <person name="J."/>
            <person name="Li"/>
            <person name="R."/>
            <person name="Hou"/>
            <person name="M."/>
            <person name="Yang"/>
            <person name="G."/>
            <person name="Liu"/>
            <person name="G."/>
            <person name="Liu"/>
            <person name="W."/>
            <person name="Guo"/>
            <person name="J."/>
            <person name="Pan"/>
            <person name="S."/>
            <person name="Fan"/>
            <person name="G."/>
            <person name="Zhang"/>
            <person name="W."/>
            <person name="Zhang"/>
            <person name="R."/>
            <person name="Yu"/>
            <person name="J."/>
            <person name="Zhang"/>
            <person name="X."/>
            <person name="Yin"/>
            <person name="Q."/>
            <person name="Ji"/>
            <person name="C."/>
            <person name="Jin"/>
            <person name="Y."/>
            <person name="Yue"/>
            <person name="G."/>
            <person name="Liu"/>
            <person name="M."/>
            <person name="Xu"/>
            <person name="J."/>
            <person name="Liu"/>
            <person name="S."/>
            <person name="Jordana"/>
            <person name="J."/>
            <person name="Noce"/>
            <person name="A."/>
            <person name="Amills"/>
            <person name="M."/>
            <person name="Wu"/>
            <person name="D.D."/>
            <person name="Li"/>
            <person name="S."/>
            <person name="Zhou"/>
            <person name="X. and Zhong"/>
            <person name="J."/>
        </authorList>
    </citation>
    <scope>NUCLEOTIDE SEQUENCE [LARGE SCALE GENOMIC DNA]</scope>
</reference>
<dbReference type="GO" id="GO:0098609">
    <property type="term" value="P:cell-cell adhesion"/>
    <property type="evidence" value="ECO:0007669"/>
    <property type="project" value="InterPro"/>
</dbReference>
<evidence type="ECO:0000256" key="11">
    <source>
        <dbReference type="ARBA" id="ARBA00023180"/>
    </source>
</evidence>
<dbReference type="PRINTS" id="PR01473">
    <property type="entry name" value="ICAM"/>
</dbReference>
<dbReference type="InterPro" id="IPR013768">
    <property type="entry name" value="ICAM_N"/>
</dbReference>
<gene>
    <name evidence="19" type="primary">ICAM5</name>
</gene>
<feature type="region of interest" description="Disordered" evidence="16">
    <location>
        <begin position="850"/>
        <end position="873"/>
    </location>
</feature>
<dbReference type="FunFam" id="2.60.40.10:FF:000338">
    <property type="entry name" value="intercellular adhesion molecule 5"/>
    <property type="match status" value="1"/>
</dbReference>
<reference evidence="19" key="3">
    <citation type="submission" date="2025-09" db="UniProtKB">
        <authorList>
            <consortium name="Ensembl"/>
        </authorList>
    </citation>
    <scope>IDENTIFICATION</scope>
</reference>
<organism evidence="19 20">
    <name type="scientific">Equus asinus</name>
    <name type="common">Donkey</name>
    <name type="synonym">Equus africanus asinus</name>
    <dbReference type="NCBI Taxonomy" id="9793"/>
    <lineage>
        <taxon>Eukaryota</taxon>
        <taxon>Metazoa</taxon>
        <taxon>Chordata</taxon>
        <taxon>Craniata</taxon>
        <taxon>Vertebrata</taxon>
        <taxon>Euteleostomi</taxon>
        <taxon>Mammalia</taxon>
        <taxon>Eutheria</taxon>
        <taxon>Laurasiatheria</taxon>
        <taxon>Perissodactyla</taxon>
        <taxon>Equidae</taxon>
        <taxon>Equus</taxon>
    </lineage>
</organism>
<dbReference type="InterPro" id="IPR003988">
    <property type="entry name" value="ICAM"/>
</dbReference>
<evidence type="ECO:0000256" key="8">
    <source>
        <dbReference type="ARBA" id="ARBA00022989"/>
    </source>
</evidence>
<dbReference type="Gene3D" id="2.60.40.10">
    <property type="entry name" value="Immunoglobulins"/>
    <property type="match status" value="9"/>
</dbReference>
<evidence type="ECO:0000256" key="9">
    <source>
        <dbReference type="ARBA" id="ARBA00023136"/>
    </source>
</evidence>
<keyword evidence="20" id="KW-1185">Reference proteome</keyword>
<evidence type="ECO:0000256" key="6">
    <source>
        <dbReference type="ARBA" id="ARBA00022737"/>
    </source>
</evidence>
<dbReference type="FunFam" id="2.60.40.10:FF:000950">
    <property type="entry name" value="Intercellular adhesion molecule 5"/>
    <property type="match status" value="1"/>
</dbReference>
<dbReference type="InterPro" id="IPR036179">
    <property type="entry name" value="Ig-like_dom_sf"/>
</dbReference>
<dbReference type="FunFam" id="2.60.40.10:FF:000194">
    <property type="entry name" value="Intercellular adhesion molecule 1"/>
    <property type="match status" value="1"/>
</dbReference>
<keyword evidence="9" id="KW-0472">Membrane</keyword>
<dbReference type="InterPro" id="IPR003598">
    <property type="entry name" value="Ig_sub2"/>
</dbReference>
<dbReference type="InterPro" id="IPR047012">
    <property type="entry name" value="ICAM_VCAM"/>
</dbReference>
<feature type="domain" description="Ig-like" evidence="18">
    <location>
        <begin position="745"/>
        <end position="829"/>
    </location>
</feature>
<evidence type="ECO:0000256" key="12">
    <source>
        <dbReference type="ARBA" id="ARBA00023319"/>
    </source>
</evidence>
<evidence type="ECO:0000313" key="20">
    <source>
        <dbReference type="Proteomes" id="UP000694387"/>
    </source>
</evidence>
<dbReference type="PANTHER" id="PTHR13771">
    <property type="entry name" value="INTERCELLULAR ADHESION MOLECULE"/>
    <property type="match status" value="1"/>
</dbReference>
<dbReference type="PROSITE" id="PS50835">
    <property type="entry name" value="IG_LIKE"/>
    <property type="match status" value="4"/>
</dbReference>
<dbReference type="AlphaFoldDB" id="A0A9L0JY23"/>
<dbReference type="GO" id="GO:0006909">
    <property type="term" value="P:phagocytosis"/>
    <property type="evidence" value="ECO:0007669"/>
    <property type="project" value="Ensembl"/>
</dbReference>
<keyword evidence="5 17" id="KW-0732">Signal</keyword>
<dbReference type="SMART" id="SM00409">
    <property type="entry name" value="IG"/>
    <property type="match status" value="7"/>
</dbReference>
<feature type="chain" id="PRO_5040360170" description="Intercellular adhesion molecule 5" evidence="17">
    <location>
        <begin position="31"/>
        <end position="953"/>
    </location>
</feature>
<keyword evidence="8" id="KW-1133">Transmembrane helix</keyword>
<reference evidence="19" key="2">
    <citation type="submission" date="2025-08" db="UniProtKB">
        <authorList>
            <consortium name="Ensembl"/>
        </authorList>
    </citation>
    <scope>IDENTIFICATION</scope>
</reference>
<keyword evidence="4" id="KW-0812">Transmembrane</keyword>
<keyword evidence="12" id="KW-0393">Immunoglobulin domain</keyword>
<feature type="signal peptide" evidence="17">
    <location>
        <begin position="1"/>
        <end position="30"/>
    </location>
</feature>
<comment type="function">
    <text evidence="13">ICAM proteins are ligands for the leukocyte adhesion protein LFA-1 (integrin alpha-L/beta-2).</text>
</comment>
<evidence type="ECO:0000256" key="2">
    <source>
        <dbReference type="ARBA" id="ARBA00005925"/>
    </source>
</evidence>
<dbReference type="SUPFAM" id="SSF48726">
    <property type="entry name" value="Immunoglobulin"/>
    <property type="match status" value="9"/>
</dbReference>
<dbReference type="Ensembl" id="ENSEAST00005045906.1">
    <property type="protein sequence ID" value="ENSEASP00005054957.1"/>
    <property type="gene ID" value="ENSEASG00005010548.2"/>
</dbReference>
<dbReference type="InterPro" id="IPR007110">
    <property type="entry name" value="Ig-like_dom"/>
</dbReference>
<evidence type="ECO:0000256" key="15">
    <source>
        <dbReference type="ARBA" id="ARBA00083861"/>
    </source>
</evidence>
<dbReference type="InterPro" id="IPR003599">
    <property type="entry name" value="Ig_sub"/>
</dbReference>
<keyword evidence="7" id="KW-0130">Cell adhesion</keyword>
<keyword evidence="3" id="KW-0597">Phosphoprotein</keyword>
<feature type="domain" description="Ig-like" evidence="18">
    <location>
        <begin position="665"/>
        <end position="738"/>
    </location>
</feature>
<keyword evidence="10" id="KW-1015">Disulfide bond</keyword>
<evidence type="ECO:0000259" key="18">
    <source>
        <dbReference type="PROSITE" id="PS50835"/>
    </source>
</evidence>
<protein>
    <recommendedName>
        <fullName evidence="14">Intercellular adhesion molecule 5</fullName>
    </recommendedName>
    <alternativeName>
        <fullName evidence="15">Telencephalin</fullName>
    </alternativeName>
</protein>
<dbReference type="InterPro" id="IPR013783">
    <property type="entry name" value="Ig-like_fold"/>
</dbReference>
<dbReference type="GO" id="GO:0005886">
    <property type="term" value="C:plasma membrane"/>
    <property type="evidence" value="ECO:0007669"/>
    <property type="project" value="Ensembl"/>
</dbReference>
<dbReference type="InterPro" id="IPR048679">
    <property type="entry name" value="ICAM1_3_5_D2"/>
</dbReference>
<evidence type="ECO:0000256" key="10">
    <source>
        <dbReference type="ARBA" id="ARBA00023157"/>
    </source>
</evidence>
<evidence type="ECO:0000256" key="4">
    <source>
        <dbReference type="ARBA" id="ARBA00022692"/>
    </source>
</evidence>
<evidence type="ECO:0000256" key="5">
    <source>
        <dbReference type="ARBA" id="ARBA00022729"/>
    </source>
</evidence>
<dbReference type="Pfam" id="PF03921">
    <property type="entry name" value="ICAM_N"/>
    <property type="match status" value="1"/>
</dbReference>
<dbReference type="GO" id="GO:0051963">
    <property type="term" value="P:regulation of synapse assembly"/>
    <property type="evidence" value="ECO:0007669"/>
    <property type="project" value="Ensembl"/>
</dbReference>
<dbReference type="GO" id="GO:0098978">
    <property type="term" value="C:glutamatergic synapse"/>
    <property type="evidence" value="ECO:0007669"/>
    <property type="project" value="Ensembl"/>
</dbReference>
<dbReference type="CDD" id="cd05755">
    <property type="entry name" value="IgC2_2_ICAM-1_like"/>
    <property type="match status" value="1"/>
</dbReference>
<dbReference type="PRINTS" id="PR01472">
    <property type="entry name" value="ICAMVCAM1"/>
</dbReference>
<evidence type="ECO:0000256" key="7">
    <source>
        <dbReference type="ARBA" id="ARBA00022889"/>
    </source>
</evidence>
<sequence length="953" mass="100786">MPGPSPGLRRALLGLWAALGLGLLGLSAVAQEPFWADLQPRVALVERGGSLWLNCSTNCPRPERGGLETSLRRNGTQRGLRWLARQLVDIREPETQPVCFFRCARRTLQARGLIRTFQRPDRVELVPLPAWQPVGENFTLSCRVPGAGPRASLTLTLLRGAQELIRRSFAGEPPRARGAVLTATVLARREDHGANFSCRAELDLRPHGLGLFENISAPRELRTFALSPDAPRLAAPRLLEVGSERPVSCALDGLFPAWEAGVYLALGDQRLSPDVTLEGDALMATATATASAEQEGARQLVCSVTLGGESRETRENMTVYSFPAPLLTLSEPSVPEGKMVTVTCAAGARALVTLDGVPAAFPGQPAQLQVNATEDDDRRSFFCDATLEVDGETLSKNDSAELRVLYAPRLDDSDCPRSWTWPEGPEQTLRCEARGNPAPSVHCARTDGGAVLALGLLGPVTRALAGTYRCTAANAQGEAVKDVTLTVEYAPALDSVGCPERITWLEGTEASLSCVAHGVPPPNVSCVRSGEARVIEGLLHVAREHAGTYRCEATNARGSAAKNVAVTVEYGPSFEELGCPSNWTWVEGAGRLFSCEVDGKPQPQVECVGSGGSSEGVLLPLAPPDSSPRAPSIPSHLAPGIYICNATNRHGSRVKTVAVSSESAPQMDESTCPSHQTWLEGTEAEALACAARGRPSPQVRCSREGAPRPQRLRVSREDAGTYRCLATNAHGTDARTVTVGVEYRPVVAELAASPPGGVRPGGNFTLTCRAEAWPPAQISWRAPPGALNIGLSSNNSTLSVAGALGSHGGEYECAATNAHGRHARRITVRVAGKWQLGAGRGSCRGRDLRLGARDPSLPPAQSPQTSLKGARGEARGALTGGAVDGGLGWEAEGADSLRRRDPPGLGQLWEGTVNWGAVLPGGGVIQFTLHCVSMEKGGWRGSKVSGWGVGTPN</sequence>
<dbReference type="FunFam" id="2.60.40.10:FF:000648">
    <property type="entry name" value="Intercellular adhesion molecule 1"/>
    <property type="match status" value="1"/>
</dbReference>
<comment type="subcellular location">
    <subcellularLocation>
        <location evidence="1">Membrane</location>
        <topology evidence="1">Single-pass type I membrane protein</topology>
    </subcellularLocation>
</comment>
<dbReference type="FunFam" id="2.60.40.10:FF:000335">
    <property type="entry name" value="Intercellular adhesion molecule 5"/>
    <property type="match status" value="4"/>
</dbReference>
<evidence type="ECO:0000256" key="13">
    <source>
        <dbReference type="ARBA" id="ARBA00053096"/>
    </source>
</evidence>
<proteinExistence type="inferred from homology"/>
<evidence type="ECO:0000313" key="19">
    <source>
        <dbReference type="Ensembl" id="ENSEASP00005054957.1"/>
    </source>
</evidence>
<feature type="domain" description="Ig-like" evidence="18">
    <location>
        <begin position="491"/>
        <end position="567"/>
    </location>
</feature>
<dbReference type="PANTHER" id="PTHR13771:SF9">
    <property type="entry name" value="INTERCELLULAR ADHESION MOLECULE 5"/>
    <property type="match status" value="1"/>
</dbReference>
<dbReference type="GO" id="GO:0005178">
    <property type="term" value="F:integrin binding"/>
    <property type="evidence" value="ECO:0007669"/>
    <property type="project" value="InterPro"/>
</dbReference>
<evidence type="ECO:0000256" key="16">
    <source>
        <dbReference type="SAM" id="MobiDB-lite"/>
    </source>
</evidence>
<evidence type="ECO:0000256" key="14">
    <source>
        <dbReference type="ARBA" id="ARBA00069858"/>
    </source>
</evidence>
<dbReference type="FunFam" id="2.60.40.10:FF:000459">
    <property type="entry name" value="Intercellular adhesion molecule 1"/>
    <property type="match status" value="1"/>
</dbReference>
<feature type="domain" description="Ig-like" evidence="18">
    <location>
        <begin position="408"/>
        <end position="486"/>
    </location>
</feature>
<accession>A0A9L0JY23</accession>
<dbReference type="GeneTree" id="ENSGT00940000162184"/>
<dbReference type="GO" id="GO:0098794">
    <property type="term" value="C:postsynapse"/>
    <property type="evidence" value="ECO:0007669"/>
    <property type="project" value="Ensembl"/>
</dbReference>
<comment type="similarity">
    <text evidence="2">Belongs to the immunoglobulin superfamily. ICAM family.</text>
</comment>
<keyword evidence="11" id="KW-0325">Glycoprotein</keyword>
<evidence type="ECO:0000256" key="17">
    <source>
        <dbReference type="SAM" id="SignalP"/>
    </source>
</evidence>
<dbReference type="InterPro" id="IPR003987">
    <property type="entry name" value="ICAM_VCAM_N"/>
</dbReference>